<dbReference type="CDD" id="cd13603">
    <property type="entry name" value="PBP2_TRAP_Siap_TeaA_like"/>
    <property type="match status" value="1"/>
</dbReference>
<dbReference type="InterPro" id="IPR038404">
    <property type="entry name" value="TRAP_DctP_sf"/>
</dbReference>
<dbReference type="PANTHER" id="PTHR33376:SF4">
    <property type="entry name" value="SIALIC ACID-BINDING PERIPLASMIC PROTEIN SIAP"/>
    <property type="match status" value="1"/>
</dbReference>
<dbReference type="NCBIfam" id="TIGR00787">
    <property type="entry name" value="dctP"/>
    <property type="match status" value="1"/>
</dbReference>
<sequence length="336" mass="37047">MNSLLDTTRLSRRTVLAGAAASALIGTRARAAEFDWRLGLSQPLDSPNVIRLKEMADAIRAETGGRLTITVHGAGALGSDSKMLEMVQKGELELYNAGNVLGPIVPVAEMPGLPFVFKSPAEVFKALDGDLGDYIHDELLAKGIWSFRYWLDNGFHHLTTSTKPIRTVEDLAGMTIRTPVQKMTVDFFETLGAKPKTFTLNRLYEVLKDKTCDGQTDPLGLIVLMKLYEVQTYLSMTNHWWSGFTFTASLDAWKRLPDDLKAVVEKHARTMALAQRQDVAKLTDAAVGILKSKGMIVNDCDTAGFKAPLAGFYARWKGVYGDKAWALLEKHVGKLV</sequence>
<dbReference type="AlphaFoldDB" id="A0A327L186"/>
<dbReference type="Pfam" id="PF03480">
    <property type="entry name" value="DctP"/>
    <property type="match status" value="1"/>
</dbReference>
<evidence type="ECO:0000313" key="6">
    <source>
        <dbReference type="Proteomes" id="UP000249130"/>
    </source>
</evidence>
<proteinExistence type="inferred from homology"/>
<dbReference type="Gene3D" id="3.40.190.170">
    <property type="entry name" value="Bacterial extracellular solute-binding protein, family 7"/>
    <property type="match status" value="1"/>
</dbReference>
<dbReference type="GO" id="GO:0055085">
    <property type="term" value="P:transmembrane transport"/>
    <property type="evidence" value="ECO:0007669"/>
    <property type="project" value="InterPro"/>
</dbReference>
<dbReference type="PANTHER" id="PTHR33376">
    <property type="match status" value="1"/>
</dbReference>
<name>A0A327L186_9BRAD</name>
<comment type="subcellular location">
    <subcellularLocation>
        <location evidence="1">Cell envelope</location>
    </subcellularLocation>
</comment>
<comment type="caution">
    <text evidence="5">The sequence shown here is derived from an EMBL/GenBank/DDBJ whole genome shotgun (WGS) entry which is preliminary data.</text>
</comment>
<dbReference type="EMBL" id="NPEX01000079">
    <property type="protein sequence ID" value="RAI43613.1"/>
    <property type="molecule type" value="Genomic_DNA"/>
</dbReference>
<dbReference type="NCBIfam" id="NF037995">
    <property type="entry name" value="TRAP_S1"/>
    <property type="match status" value="1"/>
</dbReference>
<accession>A0A327L186</accession>
<dbReference type="OrthoDB" id="8016675at2"/>
<evidence type="ECO:0000256" key="1">
    <source>
        <dbReference type="ARBA" id="ARBA00004196"/>
    </source>
</evidence>
<dbReference type="Proteomes" id="UP000249130">
    <property type="component" value="Unassembled WGS sequence"/>
</dbReference>
<dbReference type="InterPro" id="IPR018389">
    <property type="entry name" value="DctP_fam"/>
</dbReference>
<dbReference type="InterPro" id="IPR004682">
    <property type="entry name" value="TRAP_DctP"/>
</dbReference>
<dbReference type="RefSeq" id="WP_111419521.1">
    <property type="nucleotide sequence ID" value="NZ_NPEX01000079.1"/>
</dbReference>
<gene>
    <name evidence="5" type="ORF">CH341_13305</name>
</gene>
<keyword evidence="3" id="KW-0813">Transport</keyword>
<evidence type="ECO:0008006" key="7">
    <source>
        <dbReference type="Google" id="ProtNLM"/>
    </source>
</evidence>
<dbReference type="GO" id="GO:0030288">
    <property type="term" value="C:outer membrane-bounded periplasmic space"/>
    <property type="evidence" value="ECO:0007669"/>
    <property type="project" value="InterPro"/>
</dbReference>
<evidence type="ECO:0000256" key="3">
    <source>
        <dbReference type="ARBA" id="ARBA00022448"/>
    </source>
</evidence>
<protein>
    <recommendedName>
        <fullName evidence="7">ABC transporter substrate-binding protein</fullName>
    </recommendedName>
</protein>
<evidence type="ECO:0000256" key="4">
    <source>
        <dbReference type="ARBA" id="ARBA00022729"/>
    </source>
</evidence>
<evidence type="ECO:0000256" key="2">
    <source>
        <dbReference type="ARBA" id="ARBA00009023"/>
    </source>
</evidence>
<keyword evidence="4" id="KW-0732">Signal</keyword>
<evidence type="ECO:0000313" key="5">
    <source>
        <dbReference type="EMBL" id="RAI43613.1"/>
    </source>
</evidence>
<comment type="similarity">
    <text evidence="2">Belongs to the bacterial solute-binding protein 7 family.</text>
</comment>
<reference evidence="5 6" key="1">
    <citation type="submission" date="2017-07" db="EMBL/GenBank/DDBJ databases">
        <title>Draft Genome Sequences of Select Purple Nonsulfur Bacteria.</title>
        <authorList>
            <person name="Lasarre B."/>
            <person name="Mckinlay J.B."/>
        </authorList>
    </citation>
    <scope>NUCLEOTIDE SEQUENCE [LARGE SCALE GENOMIC DNA]</scope>
    <source>
        <strain evidence="5 6">DSM 5909</strain>
    </source>
</reference>
<keyword evidence="6" id="KW-1185">Reference proteome</keyword>
<organism evidence="5 6">
    <name type="scientific">Rhodoplanes roseus</name>
    <dbReference type="NCBI Taxonomy" id="29409"/>
    <lineage>
        <taxon>Bacteria</taxon>
        <taxon>Pseudomonadati</taxon>
        <taxon>Pseudomonadota</taxon>
        <taxon>Alphaproteobacteria</taxon>
        <taxon>Hyphomicrobiales</taxon>
        <taxon>Nitrobacteraceae</taxon>
        <taxon>Rhodoplanes</taxon>
    </lineage>
</organism>